<dbReference type="PROSITE" id="PS00196">
    <property type="entry name" value="COPPER_BLUE"/>
    <property type="match status" value="1"/>
</dbReference>
<dbReference type="InterPro" id="IPR028871">
    <property type="entry name" value="BlueCu_1_BS"/>
</dbReference>
<dbReference type="GO" id="GO:0046872">
    <property type="term" value="F:metal ion binding"/>
    <property type="evidence" value="ECO:0007669"/>
    <property type="project" value="UniProtKB-KW"/>
</dbReference>
<evidence type="ECO:0000256" key="1">
    <source>
        <dbReference type="ARBA" id="ARBA00022723"/>
    </source>
</evidence>
<proteinExistence type="predicted"/>
<evidence type="ECO:0000256" key="2">
    <source>
        <dbReference type="ARBA" id="ARBA00023008"/>
    </source>
</evidence>
<dbReference type="Pfam" id="PF02298">
    <property type="entry name" value="Cu_bind_like"/>
    <property type="match status" value="1"/>
</dbReference>
<dbReference type="AlphaFoldDB" id="A0A392V4P0"/>
<dbReference type="InterPro" id="IPR008972">
    <property type="entry name" value="Cupredoxin"/>
</dbReference>
<accession>A0A392V4P0</accession>
<keyword evidence="2" id="KW-0186">Copper</keyword>
<keyword evidence="5" id="KW-1185">Reference proteome</keyword>
<feature type="non-terminal residue" evidence="4">
    <location>
        <position position="1"/>
    </location>
</feature>
<dbReference type="InterPro" id="IPR003245">
    <property type="entry name" value="Phytocyanin_dom"/>
</dbReference>
<comment type="caution">
    <text evidence="4">The sequence shown here is derived from an EMBL/GenBank/DDBJ whole genome shotgun (WGS) entry which is preliminary data.</text>
</comment>
<dbReference type="PROSITE" id="PS51485">
    <property type="entry name" value="PHYTOCYANIN"/>
    <property type="match status" value="1"/>
</dbReference>
<organism evidence="4 5">
    <name type="scientific">Trifolium medium</name>
    <dbReference type="NCBI Taxonomy" id="97028"/>
    <lineage>
        <taxon>Eukaryota</taxon>
        <taxon>Viridiplantae</taxon>
        <taxon>Streptophyta</taxon>
        <taxon>Embryophyta</taxon>
        <taxon>Tracheophyta</taxon>
        <taxon>Spermatophyta</taxon>
        <taxon>Magnoliopsida</taxon>
        <taxon>eudicotyledons</taxon>
        <taxon>Gunneridae</taxon>
        <taxon>Pentapetalae</taxon>
        <taxon>rosids</taxon>
        <taxon>fabids</taxon>
        <taxon>Fabales</taxon>
        <taxon>Fabaceae</taxon>
        <taxon>Papilionoideae</taxon>
        <taxon>50 kb inversion clade</taxon>
        <taxon>NPAAA clade</taxon>
        <taxon>Hologalegina</taxon>
        <taxon>IRL clade</taxon>
        <taxon>Trifolieae</taxon>
        <taxon>Trifolium</taxon>
    </lineage>
</organism>
<keyword evidence="1" id="KW-0479">Metal-binding</keyword>
<dbReference type="EMBL" id="LXQA011030622">
    <property type="protein sequence ID" value="MCI81915.1"/>
    <property type="molecule type" value="Genomic_DNA"/>
</dbReference>
<evidence type="ECO:0000313" key="5">
    <source>
        <dbReference type="Proteomes" id="UP000265520"/>
    </source>
</evidence>
<name>A0A392V4P0_9FABA</name>
<sequence>PAGAQVLRTGNDEIELASGANYFICIVPGHCQTGMKIFINVA</sequence>
<dbReference type="GO" id="GO:0009055">
    <property type="term" value="F:electron transfer activity"/>
    <property type="evidence" value="ECO:0007669"/>
    <property type="project" value="InterPro"/>
</dbReference>
<evidence type="ECO:0000313" key="4">
    <source>
        <dbReference type="EMBL" id="MCI81915.1"/>
    </source>
</evidence>
<evidence type="ECO:0000259" key="3">
    <source>
        <dbReference type="PROSITE" id="PS51485"/>
    </source>
</evidence>
<protein>
    <submittedName>
        <fullName evidence="4">Basic blue protein</fullName>
    </submittedName>
</protein>
<dbReference type="SUPFAM" id="SSF49503">
    <property type="entry name" value="Cupredoxins"/>
    <property type="match status" value="1"/>
</dbReference>
<reference evidence="4 5" key="1">
    <citation type="journal article" date="2018" name="Front. Plant Sci.">
        <title>Red Clover (Trifolium pratense) and Zigzag Clover (T. medium) - A Picture of Genomic Similarities and Differences.</title>
        <authorList>
            <person name="Dluhosova J."/>
            <person name="Istvanek J."/>
            <person name="Nedelnik J."/>
            <person name="Repkova J."/>
        </authorList>
    </citation>
    <scope>NUCLEOTIDE SEQUENCE [LARGE SCALE GENOMIC DNA]</scope>
    <source>
        <strain evidence="5">cv. 10/8</strain>
        <tissue evidence="4">Leaf</tissue>
    </source>
</reference>
<feature type="domain" description="Phytocyanin" evidence="3">
    <location>
        <begin position="1"/>
        <end position="42"/>
    </location>
</feature>
<dbReference type="Proteomes" id="UP000265520">
    <property type="component" value="Unassembled WGS sequence"/>
</dbReference>
<dbReference type="Gene3D" id="2.60.40.420">
    <property type="entry name" value="Cupredoxins - blue copper proteins"/>
    <property type="match status" value="1"/>
</dbReference>